<dbReference type="PANTHER" id="PTHR34477:SF1">
    <property type="entry name" value="UPF0213 PROTEIN YHBQ"/>
    <property type="match status" value="1"/>
</dbReference>
<gene>
    <name evidence="3" type="ORF">J8TS2_23830</name>
</gene>
<comment type="similarity">
    <text evidence="1">Belongs to the UPF0213 family.</text>
</comment>
<dbReference type="PROSITE" id="PS50164">
    <property type="entry name" value="GIY_YIG"/>
    <property type="match status" value="1"/>
</dbReference>
<proteinExistence type="inferred from homology"/>
<dbReference type="Pfam" id="PF01541">
    <property type="entry name" value="GIY-YIG"/>
    <property type="match status" value="1"/>
</dbReference>
<keyword evidence="4" id="KW-1185">Reference proteome</keyword>
<evidence type="ECO:0000313" key="3">
    <source>
        <dbReference type="EMBL" id="GIN58064.1"/>
    </source>
</evidence>
<evidence type="ECO:0000313" key="4">
    <source>
        <dbReference type="Proteomes" id="UP000679950"/>
    </source>
</evidence>
<dbReference type="CDD" id="cd10456">
    <property type="entry name" value="GIY-YIG_UPF0213"/>
    <property type="match status" value="1"/>
</dbReference>
<dbReference type="SUPFAM" id="SSF82771">
    <property type="entry name" value="GIY-YIG endonuclease"/>
    <property type="match status" value="1"/>
</dbReference>
<name>A0ABQ4KKR7_9BACI</name>
<organism evidence="3 4">
    <name type="scientific">Lederbergia ruris</name>
    <dbReference type="NCBI Taxonomy" id="217495"/>
    <lineage>
        <taxon>Bacteria</taxon>
        <taxon>Bacillati</taxon>
        <taxon>Bacillota</taxon>
        <taxon>Bacilli</taxon>
        <taxon>Bacillales</taxon>
        <taxon>Bacillaceae</taxon>
        <taxon>Lederbergia</taxon>
    </lineage>
</organism>
<dbReference type="EMBL" id="BORB01000018">
    <property type="protein sequence ID" value="GIN58064.1"/>
    <property type="molecule type" value="Genomic_DNA"/>
</dbReference>
<evidence type="ECO:0000259" key="2">
    <source>
        <dbReference type="PROSITE" id="PS50164"/>
    </source>
</evidence>
<dbReference type="Gene3D" id="3.40.1440.10">
    <property type="entry name" value="GIY-YIG endonuclease"/>
    <property type="match status" value="1"/>
</dbReference>
<dbReference type="RefSeq" id="WP_158323741.1">
    <property type="nucleotide sequence ID" value="NZ_BORB01000018.1"/>
</dbReference>
<dbReference type="PANTHER" id="PTHR34477">
    <property type="entry name" value="UPF0213 PROTEIN YHBQ"/>
    <property type="match status" value="1"/>
</dbReference>
<evidence type="ECO:0000256" key="1">
    <source>
        <dbReference type="ARBA" id="ARBA00007435"/>
    </source>
</evidence>
<dbReference type="InterPro" id="IPR000305">
    <property type="entry name" value="GIY-YIG_endonuc"/>
</dbReference>
<protein>
    <submittedName>
        <fullName evidence="3">UPF0213 protein</fullName>
    </submittedName>
</protein>
<sequence length="101" mass="12040">MEMRNNHYFYVLECRDGSYYGGYTIDPKRRLEQHNSGKGAKYTRARRPVKMIYSAEYEQKSAALQAEYAFKQLTRKEKEKFLMEMGDEGIADAEEFFKRNE</sequence>
<dbReference type="InterPro" id="IPR050190">
    <property type="entry name" value="UPF0213_domain"/>
</dbReference>
<feature type="domain" description="GIY-YIG" evidence="2">
    <location>
        <begin position="5"/>
        <end position="80"/>
    </location>
</feature>
<accession>A0ABQ4KKR7</accession>
<dbReference type="Proteomes" id="UP000679950">
    <property type="component" value="Unassembled WGS sequence"/>
</dbReference>
<reference evidence="3 4" key="1">
    <citation type="submission" date="2021-03" db="EMBL/GenBank/DDBJ databases">
        <title>Antimicrobial resistance genes in bacteria isolated from Japanese honey, and their potential for conferring macrolide and lincosamide resistance in the American foulbrood pathogen Paenibacillus larvae.</title>
        <authorList>
            <person name="Okamoto M."/>
            <person name="Kumagai M."/>
            <person name="Kanamori H."/>
            <person name="Takamatsu D."/>
        </authorList>
    </citation>
    <scope>NUCLEOTIDE SEQUENCE [LARGE SCALE GENOMIC DNA]</scope>
    <source>
        <strain evidence="3 4">J8TS2</strain>
    </source>
</reference>
<dbReference type="InterPro" id="IPR035901">
    <property type="entry name" value="GIY-YIG_endonuc_sf"/>
</dbReference>
<comment type="caution">
    <text evidence="3">The sequence shown here is derived from an EMBL/GenBank/DDBJ whole genome shotgun (WGS) entry which is preliminary data.</text>
</comment>